<keyword evidence="1" id="KW-0676">Redox-active center</keyword>
<dbReference type="Gene3D" id="3.40.30.10">
    <property type="entry name" value="Glutaredoxin"/>
    <property type="match status" value="1"/>
</dbReference>
<keyword evidence="2" id="KW-0472">Membrane</keyword>
<dbReference type="EMBL" id="CABWMV010000026">
    <property type="protein sequence ID" value="VXD06914.1"/>
    <property type="molecule type" value="Genomic_DNA"/>
</dbReference>
<evidence type="ECO:0000313" key="4">
    <source>
        <dbReference type="Proteomes" id="UP000432350"/>
    </source>
</evidence>
<gene>
    <name evidence="3" type="ORF">SPHINGO8BC_70211</name>
</gene>
<accession>A0A654DMC8</accession>
<dbReference type="InterPro" id="IPR036249">
    <property type="entry name" value="Thioredoxin-like_sf"/>
</dbReference>
<name>A0A654DMC8_SPHMU</name>
<proteinExistence type="predicted"/>
<dbReference type="SUPFAM" id="SSF52833">
    <property type="entry name" value="Thioredoxin-like"/>
    <property type="match status" value="1"/>
</dbReference>
<protein>
    <submittedName>
        <fullName evidence="3">Uncharacterized protein</fullName>
    </submittedName>
</protein>
<dbReference type="Proteomes" id="UP000432350">
    <property type="component" value="Unassembled WGS sequence"/>
</dbReference>
<dbReference type="InterPro" id="IPR017937">
    <property type="entry name" value="Thioredoxin_CS"/>
</dbReference>
<dbReference type="CDD" id="cd02966">
    <property type="entry name" value="TlpA_like_family"/>
    <property type="match status" value="1"/>
</dbReference>
<dbReference type="PROSITE" id="PS00194">
    <property type="entry name" value="THIOREDOXIN_1"/>
    <property type="match status" value="1"/>
</dbReference>
<keyword evidence="2" id="KW-1133">Transmembrane helix</keyword>
<evidence type="ECO:0000256" key="1">
    <source>
        <dbReference type="ARBA" id="ARBA00023284"/>
    </source>
</evidence>
<reference evidence="3 4" key="1">
    <citation type="submission" date="2019-10" db="EMBL/GenBank/DDBJ databases">
        <authorList>
            <person name="Karimi E."/>
        </authorList>
    </citation>
    <scope>NUCLEOTIDE SEQUENCE [LARGE SCALE GENOMIC DNA]</scope>
    <source>
        <strain evidence="3">Sphingobacterium sp. 8BC</strain>
    </source>
</reference>
<dbReference type="InterPro" id="IPR050553">
    <property type="entry name" value="Thioredoxin_ResA/DsbE_sf"/>
</dbReference>
<evidence type="ECO:0000256" key="2">
    <source>
        <dbReference type="SAM" id="Phobius"/>
    </source>
</evidence>
<keyword evidence="2" id="KW-0812">Transmembrane</keyword>
<sequence length="437" mass="49839">MIKRSNLSTALLDKVVNIPVIQITLLVIVFLLVSMFSLSAQTPRKDSGANGPSPLQIGDRIPEELWDSEFFFFNEQLNSTQKASLKEYRARPLVLDFWNTGCAPCLTGLAKLSDFSKGLNIGLVAVSEQKEKAILSFFKRNDLLKGTGLRSIITDSRLKSYFPHESIPHLVWINKEGVVVGLTGSKEITKDDLHNFATKGVLHAELKPELQPNFHRFIMDMELNRQEQSTHDSLLGYAIITDQVKDISPFERSKFGPYEIISYRNRSILSLYRLAYADRYKFTPNQIIWNVYDPERFEYYLSKGEDIGNWEKKNLICFESKSIGRINMADLLNTCLGLNVCVRDSLVECIVVKAGKGRTAIKPKSGTDFKTLKNLINDLRLSRPNWQIIDSIKGEVLVPNYSVKDFETKGKLCTFLKENDLNVEKDKRIVNFLIIQR</sequence>
<dbReference type="AlphaFoldDB" id="A0A654DMC8"/>
<feature type="transmembrane region" description="Helical" evidence="2">
    <location>
        <begin position="20"/>
        <end position="38"/>
    </location>
</feature>
<evidence type="ECO:0000313" key="3">
    <source>
        <dbReference type="EMBL" id="VXD06914.1"/>
    </source>
</evidence>
<dbReference type="PANTHER" id="PTHR42852:SF13">
    <property type="entry name" value="PROTEIN DIPZ"/>
    <property type="match status" value="1"/>
</dbReference>
<organism evidence="3 4">
    <name type="scientific">Sphingobacterium multivorum</name>
    <dbReference type="NCBI Taxonomy" id="28454"/>
    <lineage>
        <taxon>Bacteria</taxon>
        <taxon>Pseudomonadati</taxon>
        <taxon>Bacteroidota</taxon>
        <taxon>Sphingobacteriia</taxon>
        <taxon>Sphingobacteriales</taxon>
        <taxon>Sphingobacteriaceae</taxon>
        <taxon>Sphingobacterium</taxon>
    </lineage>
</organism>
<dbReference type="PANTHER" id="PTHR42852">
    <property type="entry name" value="THIOL:DISULFIDE INTERCHANGE PROTEIN DSBE"/>
    <property type="match status" value="1"/>
</dbReference>
<dbReference type="RefSeq" id="WP_159333001.1">
    <property type="nucleotide sequence ID" value="NZ_DAMBWX010000038.1"/>
</dbReference>